<evidence type="ECO:0000256" key="1">
    <source>
        <dbReference type="SAM" id="MobiDB-lite"/>
    </source>
</evidence>
<keyword evidence="3" id="KW-1185">Reference proteome</keyword>
<dbReference type="EMBL" id="BAABME010015721">
    <property type="protein sequence ID" value="GAA0142637.1"/>
    <property type="molecule type" value="Genomic_DNA"/>
</dbReference>
<gene>
    <name evidence="2" type="ORF">LIER_35610</name>
</gene>
<proteinExistence type="predicted"/>
<protein>
    <submittedName>
        <fullName evidence="2">Uncharacterized protein</fullName>
    </submittedName>
</protein>
<dbReference type="AlphaFoldDB" id="A0AAV3NUV3"/>
<reference evidence="2 3" key="1">
    <citation type="submission" date="2024-01" db="EMBL/GenBank/DDBJ databases">
        <title>The complete chloroplast genome sequence of Lithospermum erythrorhizon: insights into the phylogenetic relationship among Boraginaceae species and the maternal lineages of purple gromwells.</title>
        <authorList>
            <person name="Okada T."/>
            <person name="Watanabe K."/>
        </authorList>
    </citation>
    <scope>NUCLEOTIDE SEQUENCE [LARGE SCALE GENOMIC DNA]</scope>
</reference>
<comment type="caution">
    <text evidence="2">The sequence shown here is derived from an EMBL/GenBank/DDBJ whole genome shotgun (WGS) entry which is preliminary data.</text>
</comment>
<evidence type="ECO:0000313" key="3">
    <source>
        <dbReference type="Proteomes" id="UP001454036"/>
    </source>
</evidence>
<feature type="compositionally biased region" description="Basic and acidic residues" evidence="1">
    <location>
        <begin position="12"/>
        <end position="26"/>
    </location>
</feature>
<dbReference type="Proteomes" id="UP001454036">
    <property type="component" value="Unassembled WGS sequence"/>
</dbReference>
<name>A0AAV3NUV3_LITER</name>
<organism evidence="2 3">
    <name type="scientific">Lithospermum erythrorhizon</name>
    <name type="common">Purple gromwell</name>
    <name type="synonym">Lithospermum officinale var. erythrorhizon</name>
    <dbReference type="NCBI Taxonomy" id="34254"/>
    <lineage>
        <taxon>Eukaryota</taxon>
        <taxon>Viridiplantae</taxon>
        <taxon>Streptophyta</taxon>
        <taxon>Embryophyta</taxon>
        <taxon>Tracheophyta</taxon>
        <taxon>Spermatophyta</taxon>
        <taxon>Magnoliopsida</taxon>
        <taxon>eudicotyledons</taxon>
        <taxon>Gunneridae</taxon>
        <taxon>Pentapetalae</taxon>
        <taxon>asterids</taxon>
        <taxon>lamiids</taxon>
        <taxon>Boraginales</taxon>
        <taxon>Boraginaceae</taxon>
        <taxon>Boraginoideae</taxon>
        <taxon>Lithospermeae</taxon>
        <taxon>Lithospermum</taxon>
    </lineage>
</organism>
<evidence type="ECO:0000313" key="2">
    <source>
        <dbReference type="EMBL" id="GAA0142637.1"/>
    </source>
</evidence>
<feature type="region of interest" description="Disordered" evidence="1">
    <location>
        <begin position="1"/>
        <end position="47"/>
    </location>
</feature>
<accession>A0AAV3NUV3</accession>
<sequence>MQELKSSRRLKRGEMDLRVGERREDNNNEQTTLMVCGNDPDGEKKKKSWCGVCKKSDTLTCWKIHRKPPGWKPKTDRALHTISQISQD</sequence>